<keyword evidence="2" id="KW-0489">Methyltransferase</keyword>
<gene>
    <name evidence="6" type="ORF">Salat_1368500</name>
</gene>
<evidence type="ECO:0000256" key="5">
    <source>
        <dbReference type="ARBA" id="ARBA00022842"/>
    </source>
</evidence>
<evidence type="ECO:0000313" key="7">
    <source>
        <dbReference type="Proteomes" id="UP001293254"/>
    </source>
</evidence>
<dbReference type="Pfam" id="PF03492">
    <property type="entry name" value="Methyltransf_7"/>
    <property type="match status" value="1"/>
</dbReference>
<dbReference type="Gene3D" id="3.40.50.150">
    <property type="entry name" value="Vaccinia Virus protein VP39"/>
    <property type="match status" value="1"/>
</dbReference>
<keyword evidence="5" id="KW-0460">Magnesium</keyword>
<comment type="caution">
    <text evidence="6">The sequence shown here is derived from an EMBL/GenBank/DDBJ whole genome shotgun (WGS) entry which is preliminary data.</text>
</comment>
<dbReference type="InterPro" id="IPR029063">
    <property type="entry name" value="SAM-dependent_MTases_sf"/>
</dbReference>
<protein>
    <submittedName>
        <fullName evidence="6">Salicylate carboxymethyltransferase</fullName>
    </submittedName>
</protein>
<keyword evidence="7" id="KW-1185">Reference proteome</keyword>
<dbReference type="SUPFAM" id="SSF53335">
    <property type="entry name" value="S-adenosyl-L-methionine-dependent methyltransferases"/>
    <property type="match status" value="1"/>
</dbReference>
<dbReference type="InterPro" id="IPR005299">
    <property type="entry name" value="MeTrfase_7"/>
</dbReference>
<dbReference type="AlphaFoldDB" id="A0AAE1YJI9"/>
<keyword evidence="3" id="KW-0808">Transferase</keyword>
<evidence type="ECO:0000313" key="6">
    <source>
        <dbReference type="EMBL" id="KAK4430678.1"/>
    </source>
</evidence>
<proteinExistence type="inferred from homology"/>
<dbReference type="GO" id="GO:0046872">
    <property type="term" value="F:metal ion binding"/>
    <property type="evidence" value="ECO:0007669"/>
    <property type="project" value="UniProtKB-KW"/>
</dbReference>
<organism evidence="6 7">
    <name type="scientific">Sesamum alatum</name>
    <dbReference type="NCBI Taxonomy" id="300844"/>
    <lineage>
        <taxon>Eukaryota</taxon>
        <taxon>Viridiplantae</taxon>
        <taxon>Streptophyta</taxon>
        <taxon>Embryophyta</taxon>
        <taxon>Tracheophyta</taxon>
        <taxon>Spermatophyta</taxon>
        <taxon>Magnoliopsida</taxon>
        <taxon>eudicotyledons</taxon>
        <taxon>Gunneridae</taxon>
        <taxon>Pentapetalae</taxon>
        <taxon>asterids</taxon>
        <taxon>lamiids</taxon>
        <taxon>Lamiales</taxon>
        <taxon>Pedaliaceae</taxon>
        <taxon>Sesamum</taxon>
    </lineage>
</organism>
<evidence type="ECO:0000256" key="1">
    <source>
        <dbReference type="ARBA" id="ARBA00007967"/>
    </source>
</evidence>
<dbReference type="Gene3D" id="1.10.1200.270">
    <property type="entry name" value="Methyltransferase, alpha-helical capping domain"/>
    <property type="match status" value="1"/>
</dbReference>
<reference evidence="6" key="2">
    <citation type="journal article" date="2024" name="Plant">
        <title>Genomic evolution and insights into agronomic trait innovations of Sesamum species.</title>
        <authorList>
            <person name="Miao H."/>
            <person name="Wang L."/>
            <person name="Qu L."/>
            <person name="Liu H."/>
            <person name="Sun Y."/>
            <person name="Le M."/>
            <person name="Wang Q."/>
            <person name="Wei S."/>
            <person name="Zheng Y."/>
            <person name="Lin W."/>
            <person name="Duan Y."/>
            <person name="Cao H."/>
            <person name="Xiong S."/>
            <person name="Wang X."/>
            <person name="Wei L."/>
            <person name="Li C."/>
            <person name="Ma Q."/>
            <person name="Ju M."/>
            <person name="Zhao R."/>
            <person name="Li G."/>
            <person name="Mu C."/>
            <person name="Tian Q."/>
            <person name="Mei H."/>
            <person name="Zhang T."/>
            <person name="Gao T."/>
            <person name="Zhang H."/>
        </authorList>
    </citation>
    <scope>NUCLEOTIDE SEQUENCE</scope>
    <source>
        <strain evidence="6">3651</strain>
    </source>
</reference>
<accession>A0AAE1YJI9</accession>
<evidence type="ECO:0000256" key="4">
    <source>
        <dbReference type="ARBA" id="ARBA00022723"/>
    </source>
</evidence>
<evidence type="ECO:0000256" key="2">
    <source>
        <dbReference type="ARBA" id="ARBA00022603"/>
    </source>
</evidence>
<dbReference type="Proteomes" id="UP001293254">
    <property type="component" value="Unassembled WGS sequence"/>
</dbReference>
<evidence type="ECO:0000256" key="3">
    <source>
        <dbReference type="ARBA" id="ARBA00022679"/>
    </source>
</evidence>
<dbReference type="InterPro" id="IPR042086">
    <property type="entry name" value="MeTrfase_capping"/>
</dbReference>
<keyword evidence="4" id="KW-0479">Metal-binding</keyword>
<dbReference type="GO" id="GO:0008168">
    <property type="term" value="F:methyltransferase activity"/>
    <property type="evidence" value="ECO:0007669"/>
    <property type="project" value="UniProtKB-KW"/>
</dbReference>
<name>A0AAE1YJI9_9LAMI</name>
<dbReference type="EMBL" id="JACGWO010000004">
    <property type="protein sequence ID" value="KAK4430678.1"/>
    <property type="molecule type" value="Genomic_DNA"/>
</dbReference>
<comment type="similarity">
    <text evidence="1">Belongs to the methyltransferase superfamily. Type-7 methyltransferase family.</text>
</comment>
<dbReference type="PANTHER" id="PTHR31009">
    <property type="entry name" value="S-ADENOSYL-L-METHIONINE:CARBOXYL METHYLTRANSFERASE FAMILY PROTEIN"/>
    <property type="match status" value="1"/>
</dbReference>
<dbReference type="GO" id="GO:0032259">
    <property type="term" value="P:methylation"/>
    <property type="evidence" value="ECO:0007669"/>
    <property type="project" value="UniProtKB-KW"/>
</dbReference>
<reference evidence="6" key="1">
    <citation type="submission" date="2020-06" db="EMBL/GenBank/DDBJ databases">
        <authorList>
            <person name="Li T."/>
            <person name="Hu X."/>
            <person name="Zhang T."/>
            <person name="Song X."/>
            <person name="Zhang H."/>
            <person name="Dai N."/>
            <person name="Sheng W."/>
            <person name="Hou X."/>
            <person name="Wei L."/>
        </authorList>
    </citation>
    <scope>NUCLEOTIDE SEQUENCE</scope>
    <source>
        <strain evidence="6">3651</strain>
        <tissue evidence="6">Leaf</tissue>
    </source>
</reference>
<sequence>MEVVRVLHMNGGVGEASYANNSLVQKKVISMTKPITEAAITELILCSNNSSMGKTLCMAELGCSSGPNTLFVAMEFVKIVSQLWRKHGHDQLPEFQIHLNDLPGNDFNSIFKSLAPSFQKQLLQEMGAVGGLIAPPYPYCFLSGVPGSFYGRLFAAKSLHFVHSSYSLMWLSKVPERVETMNKTNIYIASTSPASVINAYYEQFQRDFSTFLRCRSEEVVGGGKMVLTLLGRKSESASTKECCYIWELLALSLKEMVSQGLIEAKKLDSFNIPQYTPSISEVKIEVEKEGSFTIDRHEVSEIAWAACSGDSGFYSPEYSKKGGDGYNVAICMRSVAEPLLVEHFGRELVIDQLFQNYSNILSDRMSKEDTKFINVTVSMTRKQ</sequence>